<dbReference type="Proteomes" id="UP000247555">
    <property type="component" value="Unassembled WGS sequence"/>
</dbReference>
<evidence type="ECO:0000313" key="2">
    <source>
        <dbReference type="Proteomes" id="UP000247555"/>
    </source>
</evidence>
<dbReference type="GO" id="GO:0016740">
    <property type="term" value="F:transferase activity"/>
    <property type="evidence" value="ECO:0007669"/>
    <property type="project" value="UniProtKB-KW"/>
</dbReference>
<proteinExistence type="predicted"/>
<dbReference type="Pfam" id="PF08843">
    <property type="entry name" value="AbiEii"/>
    <property type="match status" value="1"/>
</dbReference>
<gene>
    <name evidence="1" type="ORF">DFR34_10668</name>
</gene>
<name>A0A318KS46_9NEIS</name>
<organism evidence="1 2">
    <name type="scientific">Rivihabitans pingtungensis</name>
    <dbReference type="NCBI Taxonomy" id="1054498"/>
    <lineage>
        <taxon>Bacteria</taxon>
        <taxon>Pseudomonadati</taxon>
        <taxon>Pseudomonadota</taxon>
        <taxon>Betaproteobacteria</taxon>
        <taxon>Neisseriales</taxon>
        <taxon>Aquaspirillaceae</taxon>
        <taxon>Rivihabitans</taxon>
    </lineage>
</organism>
<dbReference type="AlphaFoldDB" id="A0A318KS46"/>
<keyword evidence="1" id="KW-0808">Transferase</keyword>
<sequence>MHYASRFTPVASLRPEIKIELNARPPVLPTVSRPIRSMLDALLQAPTPGEPMSCISVQETLAEKILSFLRRTAQALAERNRAEYDDRLIRHVYDVHAIAHGCPGLVETLPHAHFATLTHADAAQYRNQYPEFADDPLGQMRLALAALQDDTAGFAHDYRQFADELVFGPPVAFADARAAFVALAQPLLSAAHKTQQSDPG</sequence>
<protein>
    <submittedName>
        <fullName evidence="1">Nucleotidyltransferase AbiEii toxin of type IV toxin-antitoxin system</fullName>
    </submittedName>
</protein>
<evidence type="ECO:0000313" key="1">
    <source>
        <dbReference type="EMBL" id="PXX79432.1"/>
    </source>
</evidence>
<reference evidence="1 2" key="1">
    <citation type="submission" date="2018-05" db="EMBL/GenBank/DDBJ databases">
        <title>Genomic Encyclopedia of Type Strains, Phase IV (KMG-IV): sequencing the most valuable type-strain genomes for metagenomic binning, comparative biology and taxonomic classification.</title>
        <authorList>
            <person name="Goeker M."/>
        </authorList>
    </citation>
    <scope>NUCLEOTIDE SEQUENCE [LARGE SCALE GENOMIC DNA]</scope>
    <source>
        <strain evidence="1 2">DSM 29661</strain>
    </source>
</reference>
<dbReference type="InterPro" id="IPR014942">
    <property type="entry name" value="AbiEii"/>
</dbReference>
<comment type="caution">
    <text evidence="1">The sequence shown here is derived from an EMBL/GenBank/DDBJ whole genome shotgun (WGS) entry which is preliminary data.</text>
</comment>
<accession>A0A318KS46</accession>
<dbReference type="EMBL" id="QJKI01000006">
    <property type="protein sequence ID" value="PXX79432.1"/>
    <property type="molecule type" value="Genomic_DNA"/>
</dbReference>
<keyword evidence="2" id="KW-1185">Reference proteome</keyword>